<dbReference type="Gene3D" id="3.40.390.10">
    <property type="entry name" value="Collagenase (Catalytic Domain)"/>
    <property type="match status" value="1"/>
</dbReference>
<protein>
    <submittedName>
        <fullName evidence="9 10">Archaemetzincin-2</fullName>
    </submittedName>
</protein>
<dbReference type="RefSeq" id="XP_005108534.1">
    <property type="nucleotide sequence ID" value="XM_005108477.3"/>
</dbReference>
<evidence type="ECO:0000313" key="8">
    <source>
        <dbReference type="Proteomes" id="UP000694888"/>
    </source>
</evidence>
<dbReference type="SUPFAM" id="SSF55486">
    <property type="entry name" value="Metalloproteases ('zincins'), catalytic domain"/>
    <property type="match status" value="1"/>
</dbReference>
<dbReference type="InterPro" id="IPR024079">
    <property type="entry name" value="MetalloPept_cat_dom_sf"/>
</dbReference>
<evidence type="ECO:0000313" key="10">
    <source>
        <dbReference type="RefSeq" id="XP_005108534.1"/>
    </source>
</evidence>
<dbReference type="PANTHER" id="PTHR15910">
    <property type="entry name" value="ARCHAEMETZINCIN"/>
    <property type="match status" value="1"/>
</dbReference>
<evidence type="ECO:0000256" key="7">
    <source>
        <dbReference type="SAM" id="MobiDB-lite"/>
    </source>
</evidence>
<name>A0ABM0K4H0_APLCA</name>
<organism evidence="8 9">
    <name type="scientific">Aplysia californica</name>
    <name type="common">California sea hare</name>
    <dbReference type="NCBI Taxonomy" id="6500"/>
    <lineage>
        <taxon>Eukaryota</taxon>
        <taxon>Metazoa</taxon>
        <taxon>Spiralia</taxon>
        <taxon>Lophotrochozoa</taxon>
        <taxon>Mollusca</taxon>
        <taxon>Gastropoda</taxon>
        <taxon>Heterobranchia</taxon>
        <taxon>Euthyneura</taxon>
        <taxon>Tectipleura</taxon>
        <taxon>Aplysiida</taxon>
        <taxon>Aplysioidea</taxon>
        <taxon>Aplysiidae</taxon>
        <taxon>Aplysia</taxon>
    </lineage>
</organism>
<evidence type="ECO:0000313" key="9">
    <source>
        <dbReference type="RefSeq" id="XP_005108533.1"/>
    </source>
</evidence>
<dbReference type="Pfam" id="PF07998">
    <property type="entry name" value="Peptidase_M54"/>
    <property type="match status" value="1"/>
</dbReference>
<dbReference type="PANTHER" id="PTHR15910:SF1">
    <property type="entry name" value="ARCHAEMETZINCIN-2"/>
    <property type="match status" value="1"/>
</dbReference>
<dbReference type="InterPro" id="IPR012962">
    <property type="entry name" value="Pept_M54_archaemetzincn"/>
</dbReference>
<evidence type="ECO:0000256" key="4">
    <source>
        <dbReference type="ARBA" id="ARBA00022801"/>
    </source>
</evidence>
<comment type="cofactor">
    <cofactor evidence="1">
        <name>Zn(2+)</name>
        <dbReference type="ChEBI" id="CHEBI:29105"/>
    </cofactor>
</comment>
<keyword evidence="2" id="KW-0645">Protease</keyword>
<dbReference type="GeneID" id="101847144"/>
<accession>A0ABM0K4H0</accession>
<keyword evidence="8" id="KW-1185">Reference proteome</keyword>
<gene>
    <name evidence="9 10" type="primary">LOC101847144</name>
</gene>
<evidence type="ECO:0000256" key="1">
    <source>
        <dbReference type="ARBA" id="ARBA00001947"/>
    </source>
</evidence>
<dbReference type="Proteomes" id="UP000694888">
    <property type="component" value="Unplaced"/>
</dbReference>
<evidence type="ECO:0000256" key="2">
    <source>
        <dbReference type="ARBA" id="ARBA00022670"/>
    </source>
</evidence>
<dbReference type="CDD" id="cd11375">
    <property type="entry name" value="Peptidase_M54"/>
    <property type="match status" value="1"/>
</dbReference>
<reference evidence="9 10" key="1">
    <citation type="submission" date="2025-05" db="UniProtKB">
        <authorList>
            <consortium name="RefSeq"/>
        </authorList>
    </citation>
    <scope>IDENTIFICATION</scope>
</reference>
<dbReference type="RefSeq" id="XP_005108533.1">
    <property type="nucleotide sequence ID" value="XM_005108476.3"/>
</dbReference>
<evidence type="ECO:0000256" key="5">
    <source>
        <dbReference type="ARBA" id="ARBA00022833"/>
    </source>
</evidence>
<keyword evidence="3" id="KW-0479">Metal-binding</keyword>
<keyword evidence="6" id="KW-0482">Metalloprotease</keyword>
<feature type="region of interest" description="Disordered" evidence="7">
    <location>
        <begin position="1"/>
        <end position="26"/>
    </location>
</feature>
<proteinExistence type="predicted"/>
<evidence type="ECO:0000256" key="3">
    <source>
        <dbReference type="ARBA" id="ARBA00022723"/>
    </source>
</evidence>
<sequence>MPKVPSSRQKARTPAIPYAKGFHPPSSKEQAEAIGFTLKNVPSEYSDVSEKEQKFFCSVPQPKSEDDWLAQYVEEGQSFRDYKQENPWFSRRKQKYLTQRFVPSGNTICEKYPEGKIYIAKVGDFNQSDVKFQDLLDYVQRFLCMPVAVLEGITIERKGNDLVFVEDPASNPSSRSSARIKRSSLESRYNDKGDHIQISVDSILPKMRQIIPHDALCLIGLTPYDLYGDETDLFVAGMASGSQRVAVFSLLRYNPALTFSTEFWYDISESKSVTPSKKRRLLLQRSCKLLVHELCHLLGVDHCIFYRCCMNGSGHLQEDFDQPMMLCPVDLHKLQDLIGFNVLDRYRSLLEFYQTHDLAEEANWTKKRIHFIEKSRD</sequence>
<keyword evidence="4" id="KW-0378">Hydrolase</keyword>
<keyword evidence="5" id="KW-0862">Zinc</keyword>
<evidence type="ECO:0000256" key="6">
    <source>
        <dbReference type="ARBA" id="ARBA00023049"/>
    </source>
</evidence>